<dbReference type="RefSeq" id="WP_221764378.1">
    <property type="nucleotide sequence ID" value="NZ_AP024110.1"/>
</dbReference>
<evidence type="ECO:0000313" key="2">
    <source>
        <dbReference type="EMBL" id="BCM23796.1"/>
    </source>
</evidence>
<dbReference type="AlphaFoldDB" id="A0A8D5G5P3"/>
<dbReference type="EMBL" id="AP024110">
    <property type="protein sequence ID" value="BCM23796.1"/>
    <property type="molecule type" value="Genomic_DNA"/>
</dbReference>
<dbReference type="PANTHER" id="PTHR42815">
    <property type="entry name" value="FAD-BINDING, PUTATIVE (AFU_ORTHOLOGUE AFUA_6G07600)-RELATED"/>
    <property type="match status" value="1"/>
</dbReference>
<protein>
    <recommendedName>
        <fullName evidence="1">Pyridoxamine 5'-phosphate oxidase N-terminal domain-containing protein</fullName>
    </recommendedName>
</protein>
<dbReference type="Gene3D" id="2.30.110.10">
    <property type="entry name" value="Electron Transport, Fmn-binding Protein, Chain A"/>
    <property type="match status" value="1"/>
</dbReference>
<evidence type="ECO:0000259" key="1">
    <source>
        <dbReference type="Pfam" id="PF01243"/>
    </source>
</evidence>
<dbReference type="Pfam" id="PF01243">
    <property type="entry name" value="PNPOx_N"/>
    <property type="match status" value="1"/>
</dbReference>
<sequence>MGEYFNAGQRQLQDEFDTRRLADRLQGGIIQPIINELDAEFIEAQNMFFLATVDDQGHANCSYKGGSKGLVKVVDETTLAFPIYDGNGMFMSAGNVLVNGEVGLLFIDFERQARVRVNGVASITLEDPLLSNWPETKLVVRVKVRETFPNCPRYIHKMEFVEESGFVPKAQCETPAAPWKKLEIVADVLPAYDEHLASNEQDVLAAINRK</sequence>
<proteinExistence type="predicted"/>
<dbReference type="Proteomes" id="UP000826722">
    <property type="component" value="Chromosome"/>
</dbReference>
<reference evidence="2" key="1">
    <citation type="journal article" date="2021" name="Arch. Microbiol.">
        <title>Methyloradius palustris gen. nov., sp. nov., a methanol-oxidizing bacterium isolated from snow.</title>
        <authorList>
            <person name="Miyadera T."/>
            <person name="Kojima H."/>
            <person name="Fukui M."/>
        </authorList>
    </citation>
    <scope>NUCLEOTIDE SEQUENCE</scope>
    <source>
        <strain evidence="2">Zm11</strain>
    </source>
</reference>
<name>A0A8D5G5P3_9PROT</name>
<evidence type="ECO:0000313" key="3">
    <source>
        <dbReference type="Proteomes" id="UP000826722"/>
    </source>
</evidence>
<accession>A0A8D5G5P3</accession>
<gene>
    <name evidence="2" type="ORF">ZMTM_00550</name>
</gene>
<organism evidence="2 3">
    <name type="scientific">Methyloradius palustris</name>
    <dbReference type="NCBI Taxonomy" id="2778876"/>
    <lineage>
        <taxon>Bacteria</taxon>
        <taxon>Pseudomonadati</taxon>
        <taxon>Pseudomonadota</taxon>
        <taxon>Betaproteobacteria</taxon>
        <taxon>Nitrosomonadales</taxon>
        <taxon>Methylophilaceae</taxon>
        <taxon>Methyloradius</taxon>
    </lineage>
</organism>
<dbReference type="InterPro" id="IPR012349">
    <property type="entry name" value="Split_barrel_FMN-bd"/>
</dbReference>
<keyword evidence="3" id="KW-1185">Reference proteome</keyword>
<feature type="domain" description="Pyridoxamine 5'-phosphate oxidase N-terminal" evidence="1">
    <location>
        <begin position="39"/>
        <end position="130"/>
    </location>
</feature>
<dbReference type="KEGG" id="mpau:ZMTM_00550"/>
<dbReference type="SUPFAM" id="SSF50475">
    <property type="entry name" value="FMN-binding split barrel"/>
    <property type="match status" value="1"/>
</dbReference>
<dbReference type="PANTHER" id="PTHR42815:SF2">
    <property type="entry name" value="FAD-BINDING, PUTATIVE (AFU_ORTHOLOGUE AFUA_6G07600)-RELATED"/>
    <property type="match status" value="1"/>
</dbReference>
<dbReference type="InterPro" id="IPR011576">
    <property type="entry name" value="Pyridox_Oxase_N"/>
</dbReference>